<keyword evidence="4" id="KW-0503">Monooxygenase</keyword>
<name>A0A4P9W9B0_9FUNG</name>
<dbReference type="InterPro" id="IPR036188">
    <property type="entry name" value="FAD/NAD-bd_sf"/>
</dbReference>
<proteinExistence type="predicted"/>
<evidence type="ECO:0008006" key="7">
    <source>
        <dbReference type="Google" id="ProtNLM"/>
    </source>
</evidence>
<keyword evidence="2" id="KW-0274">FAD</keyword>
<evidence type="ECO:0000256" key="1">
    <source>
        <dbReference type="ARBA" id="ARBA00022630"/>
    </source>
</evidence>
<protein>
    <recommendedName>
        <fullName evidence="7">FAD-binding domain-containing protein</fullName>
    </recommendedName>
</protein>
<evidence type="ECO:0000256" key="4">
    <source>
        <dbReference type="ARBA" id="ARBA00023033"/>
    </source>
</evidence>
<gene>
    <name evidence="5" type="ORF">BDK51DRAFT_32798</name>
</gene>
<dbReference type="EMBL" id="KZ997224">
    <property type="protein sequence ID" value="RKO87698.1"/>
    <property type="molecule type" value="Genomic_DNA"/>
</dbReference>
<dbReference type="OrthoDB" id="655030at2759"/>
<reference evidence="6" key="1">
    <citation type="journal article" date="2018" name="Nat. Microbiol.">
        <title>Leveraging single-cell genomics to expand the fungal tree of life.</title>
        <authorList>
            <person name="Ahrendt S.R."/>
            <person name="Quandt C.A."/>
            <person name="Ciobanu D."/>
            <person name="Clum A."/>
            <person name="Salamov A."/>
            <person name="Andreopoulos B."/>
            <person name="Cheng J.F."/>
            <person name="Woyke T."/>
            <person name="Pelin A."/>
            <person name="Henrissat B."/>
            <person name="Reynolds N.K."/>
            <person name="Benny G.L."/>
            <person name="Smith M.E."/>
            <person name="James T.Y."/>
            <person name="Grigoriev I.V."/>
        </authorList>
    </citation>
    <scope>NUCLEOTIDE SEQUENCE [LARGE SCALE GENOMIC DNA]</scope>
</reference>
<dbReference type="AlphaFoldDB" id="A0A4P9W9B0"/>
<accession>A0A4P9W9B0</accession>
<sequence length="233" mass="25336">MYMVAFCMRRRRSREKRNRGLRSRGITPPSFWSRSCLPTGISWDHKLRTASRPTNPVISLNFGPEGVATFDLIVGADGAWSKVTAKYQHLAELVGPGTFCALARRNGVTAQRGVQDSVLIYIAVHRPGEERWDAVARGTAAEAKVTFLRDESIFAGAKVDTRPLHTLPVGHRWAHVVDATVIGDAAHLMRPNGQGDNLAIRDALDLSQVVGPDGGERGRGWISCCVGAALEGV</sequence>
<keyword evidence="6" id="KW-1185">Reference proteome</keyword>
<organism evidence="5 6">
    <name type="scientific">Blyttiomyces helicus</name>
    <dbReference type="NCBI Taxonomy" id="388810"/>
    <lineage>
        <taxon>Eukaryota</taxon>
        <taxon>Fungi</taxon>
        <taxon>Fungi incertae sedis</taxon>
        <taxon>Chytridiomycota</taxon>
        <taxon>Chytridiomycota incertae sedis</taxon>
        <taxon>Chytridiomycetes</taxon>
        <taxon>Chytridiomycetes incertae sedis</taxon>
        <taxon>Blyttiomyces</taxon>
    </lineage>
</organism>
<dbReference type="GO" id="GO:0004497">
    <property type="term" value="F:monooxygenase activity"/>
    <property type="evidence" value="ECO:0007669"/>
    <property type="project" value="UniProtKB-KW"/>
</dbReference>
<evidence type="ECO:0000256" key="2">
    <source>
        <dbReference type="ARBA" id="ARBA00022827"/>
    </source>
</evidence>
<keyword evidence="3" id="KW-0560">Oxidoreductase</keyword>
<dbReference type="SUPFAM" id="SSF51905">
    <property type="entry name" value="FAD/NAD(P)-binding domain"/>
    <property type="match status" value="1"/>
</dbReference>
<evidence type="ECO:0000313" key="5">
    <source>
        <dbReference type="EMBL" id="RKO87698.1"/>
    </source>
</evidence>
<dbReference type="PANTHER" id="PTHR46972:SF1">
    <property type="entry name" value="FAD DEPENDENT OXIDOREDUCTASE DOMAIN-CONTAINING PROTEIN"/>
    <property type="match status" value="1"/>
</dbReference>
<dbReference type="Proteomes" id="UP000269721">
    <property type="component" value="Unassembled WGS sequence"/>
</dbReference>
<evidence type="ECO:0000313" key="6">
    <source>
        <dbReference type="Proteomes" id="UP000269721"/>
    </source>
</evidence>
<keyword evidence="1" id="KW-0285">Flavoprotein</keyword>
<evidence type="ECO:0000256" key="3">
    <source>
        <dbReference type="ARBA" id="ARBA00023002"/>
    </source>
</evidence>
<dbReference type="Gene3D" id="3.50.50.60">
    <property type="entry name" value="FAD/NAD(P)-binding domain"/>
    <property type="match status" value="1"/>
</dbReference>
<dbReference type="PANTHER" id="PTHR46972">
    <property type="entry name" value="MONOOXYGENASE ASQM-RELATED"/>
    <property type="match status" value="1"/>
</dbReference>